<sequence length="133" mass="13900">MPAPVEIDLERVVCRLADLEEHGARAFTVGGGDWPMRGFVVRAGGGVRGYINRCPHAGHPLNLLPHRFLTPDRALILCSSHGALFEKESGRCLAGPCPGQALAPIPLVVVADLVLLADLTVPAGAAIAAKPAQ</sequence>
<evidence type="ECO:0000256" key="1">
    <source>
        <dbReference type="ARBA" id="ARBA00022714"/>
    </source>
</evidence>
<keyword evidence="3" id="KW-0408">Iron</keyword>
<feature type="domain" description="Rieske" evidence="5">
    <location>
        <begin position="11"/>
        <end position="116"/>
    </location>
</feature>
<dbReference type="EMBL" id="AUZX01013372">
    <property type="protein sequence ID" value="EQD35733.1"/>
    <property type="molecule type" value="Genomic_DNA"/>
</dbReference>
<dbReference type="AlphaFoldDB" id="T0YRG0"/>
<evidence type="ECO:0000256" key="4">
    <source>
        <dbReference type="ARBA" id="ARBA00023014"/>
    </source>
</evidence>
<proteinExistence type="predicted"/>
<organism evidence="6">
    <name type="scientific">mine drainage metagenome</name>
    <dbReference type="NCBI Taxonomy" id="410659"/>
    <lineage>
        <taxon>unclassified sequences</taxon>
        <taxon>metagenomes</taxon>
        <taxon>ecological metagenomes</taxon>
    </lineage>
</organism>
<dbReference type="InterPro" id="IPR036922">
    <property type="entry name" value="Rieske_2Fe-2S_sf"/>
</dbReference>
<dbReference type="PANTHER" id="PTHR40261">
    <property type="match status" value="1"/>
</dbReference>
<comment type="caution">
    <text evidence="6">The sequence shown here is derived from an EMBL/GenBank/DDBJ whole genome shotgun (WGS) entry which is preliminary data.</text>
</comment>
<reference evidence="6" key="1">
    <citation type="submission" date="2013-08" db="EMBL/GenBank/DDBJ databases">
        <authorList>
            <person name="Mendez C."/>
            <person name="Richter M."/>
            <person name="Ferrer M."/>
            <person name="Sanchez J."/>
        </authorList>
    </citation>
    <scope>NUCLEOTIDE SEQUENCE</scope>
</reference>
<dbReference type="Pfam" id="PF00355">
    <property type="entry name" value="Rieske"/>
    <property type="match status" value="1"/>
</dbReference>
<keyword evidence="2" id="KW-0479">Metal-binding</keyword>
<accession>T0YRG0</accession>
<dbReference type="GO" id="GO:0051537">
    <property type="term" value="F:2 iron, 2 sulfur cluster binding"/>
    <property type="evidence" value="ECO:0007669"/>
    <property type="project" value="UniProtKB-KW"/>
</dbReference>
<evidence type="ECO:0000256" key="2">
    <source>
        <dbReference type="ARBA" id="ARBA00022723"/>
    </source>
</evidence>
<name>T0YRG0_9ZZZZ</name>
<evidence type="ECO:0000259" key="5">
    <source>
        <dbReference type="PROSITE" id="PS51296"/>
    </source>
</evidence>
<dbReference type="PANTHER" id="PTHR40261:SF1">
    <property type="entry name" value="RIESKE DOMAIN-CONTAINING PROTEIN"/>
    <property type="match status" value="1"/>
</dbReference>
<reference evidence="6" key="2">
    <citation type="journal article" date="2014" name="ISME J.">
        <title>Microbial stratification in low pH oxic and suboxic macroscopic growths along an acid mine drainage.</title>
        <authorList>
            <person name="Mendez-Garcia C."/>
            <person name="Mesa V."/>
            <person name="Sprenger R.R."/>
            <person name="Richter M."/>
            <person name="Diez M.S."/>
            <person name="Solano J."/>
            <person name="Bargiela R."/>
            <person name="Golyshina O.V."/>
            <person name="Manteca A."/>
            <person name="Ramos J.L."/>
            <person name="Gallego J.R."/>
            <person name="Llorente I."/>
            <person name="Martins Dos Santos V.A."/>
            <person name="Jensen O.N."/>
            <person name="Pelaez A.I."/>
            <person name="Sanchez J."/>
            <person name="Ferrer M."/>
        </authorList>
    </citation>
    <scope>NUCLEOTIDE SEQUENCE</scope>
</reference>
<protein>
    <submittedName>
        <fullName evidence="6">Rieske (2Fe-2S) iron-sulfur domain-containing protein</fullName>
    </submittedName>
</protein>
<evidence type="ECO:0000256" key="3">
    <source>
        <dbReference type="ARBA" id="ARBA00023004"/>
    </source>
</evidence>
<gene>
    <name evidence="6" type="ORF">B1A_18141</name>
</gene>
<dbReference type="CDD" id="cd03467">
    <property type="entry name" value="Rieske"/>
    <property type="match status" value="1"/>
</dbReference>
<keyword evidence="4" id="KW-0411">Iron-sulfur</keyword>
<keyword evidence="1" id="KW-0001">2Fe-2S</keyword>
<dbReference type="Gene3D" id="2.102.10.10">
    <property type="entry name" value="Rieske [2Fe-2S] iron-sulphur domain"/>
    <property type="match status" value="1"/>
</dbReference>
<dbReference type="SUPFAM" id="SSF50022">
    <property type="entry name" value="ISP domain"/>
    <property type="match status" value="1"/>
</dbReference>
<dbReference type="GO" id="GO:0046872">
    <property type="term" value="F:metal ion binding"/>
    <property type="evidence" value="ECO:0007669"/>
    <property type="project" value="UniProtKB-KW"/>
</dbReference>
<evidence type="ECO:0000313" key="6">
    <source>
        <dbReference type="EMBL" id="EQD35733.1"/>
    </source>
</evidence>
<dbReference type="InterPro" id="IPR017941">
    <property type="entry name" value="Rieske_2Fe-2S"/>
</dbReference>
<dbReference type="PROSITE" id="PS51296">
    <property type="entry name" value="RIESKE"/>
    <property type="match status" value="1"/>
</dbReference>